<evidence type="ECO:0000259" key="1">
    <source>
        <dbReference type="SMART" id="SM00507"/>
    </source>
</evidence>
<proteinExistence type="predicted"/>
<dbReference type="Proteomes" id="UP000240552">
    <property type="component" value="Segment"/>
</dbReference>
<sequence length="187" mass="21366">MKPTKSNKPKKTTKFPKQTESNTDDFFIIDSVVYFTLLGRGKGTFAFVSLDKWPIVSKYKWYLGKSGYPVSYDLGKMQLHRFIYTLIIEGKIPSDIYVDHIDHNKLNNTNSNLRLATPQQNSFNKSTSSNKKGVRKISENNYKASVVKNGITHEIKNIPTEEQAAQIYNLMAEELFGEFAAPNKIDF</sequence>
<evidence type="ECO:0000313" key="3">
    <source>
        <dbReference type="EMBL" id="AEJ34808.1"/>
    </source>
</evidence>
<evidence type="ECO:0000313" key="5">
    <source>
        <dbReference type="EMBL" id="AKI81233.1"/>
    </source>
</evidence>
<evidence type="ECO:0000313" key="4">
    <source>
        <dbReference type="EMBL" id="AKI79337.1"/>
    </source>
</evidence>
<dbReference type="InterPro" id="IPR003615">
    <property type="entry name" value="HNH_nuc"/>
</dbReference>
<reference evidence="8 9" key="3">
    <citation type="submission" date="2014-10" db="EMBL/GenBank/DDBJ databases">
        <title>Pan-genome analysis of Brazilian lineage A amoebal mimiviruses.</title>
        <authorList>
            <person name="Assis F.L."/>
            <person name="Abrahao J.S."/>
            <person name="Kroon E.G."/>
            <person name="Dornas F.P."/>
            <person name="Andrade K.R."/>
            <person name="Borato P.V.M."/>
            <person name="Pilotto M.R."/>
            <person name="Benamar S."/>
            <person name="LaScola B."/>
            <person name="Colson P."/>
        </authorList>
    </citation>
    <scope>NUCLEOTIDE SEQUENCE [LARGE SCALE GENOMIC DNA]</scope>
    <source>
        <strain evidence="5 9">Amazonia</strain>
        <strain evidence="4 8">Oyster</strain>
    </source>
</reference>
<reference evidence="2 6" key="2">
    <citation type="journal article" date="2011" name="Virol. J.">
        <title>Breaking the 1000-gene barrier for Mimivirus using ultra-deep genome and transcriptome sequencing.</title>
        <authorList>
            <person name="Legendre M."/>
            <person name="Santini S."/>
            <person name="Rico A."/>
            <person name="Abergel C."/>
            <person name="Claverie J.M."/>
        </authorList>
    </citation>
    <scope>NUCLEOTIDE SEQUENCE [LARGE SCALE GENOMIC DNA]</scope>
</reference>
<dbReference type="GO" id="GO:0016787">
    <property type="term" value="F:hydrolase activity"/>
    <property type="evidence" value="ECO:0007669"/>
    <property type="project" value="UniProtKB-KW"/>
</dbReference>
<dbReference type="EMBL" id="KM982403">
    <property type="protein sequence ID" value="AKI81233.1"/>
    <property type="molecule type" value="Genomic_DNA"/>
</dbReference>
<feature type="domain" description="HNH nuclease" evidence="1">
    <location>
        <begin position="73"/>
        <end position="122"/>
    </location>
</feature>
<dbReference type="Pfam" id="PF13392">
    <property type="entry name" value="HNH_3"/>
    <property type="match status" value="1"/>
</dbReference>
<accession>A0A0G2Y5U3</accession>
<evidence type="ECO:0000313" key="2">
    <source>
        <dbReference type="EMBL" id="ADO18271.1"/>
    </source>
</evidence>
<dbReference type="Gene3D" id="3.90.75.20">
    <property type="match status" value="1"/>
</dbReference>
<gene>
    <name evidence="2" type="primary">L560</name>
    <name evidence="3" type="ORF">MIMI_L560</name>
</gene>
<keyword evidence="2" id="KW-0378">Hydrolase</keyword>
<dbReference type="EMBL" id="HQ336222">
    <property type="protein sequence ID" value="ADO18271.1"/>
    <property type="molecule type" value="Genomic_DNA"/>
</dbReference>
<dbReference type="GO" id="GO:0004519">
    <property type="term" value="F:endonuclease activity"/>
    <property type="evidence" value="ECO:0007669"/>
    <property type="project" value="UniProtKB-KW"/>
</dbReference>
<dbReference type="SMR" id="A0A0G2Y5U3"/>
<dbReference type="Proteomes" id="UP000241474">
    <property type="component" value="Segment"/>
</dbReference>
<organismHost>
    <name type="scientific">Acanthamoeba polyphaga</name>
    <name type="common">Amoeba</name>
    <dbReference type="NCBI Taxonomy" id="5757"/>
</organismHost>
<dbReference type="GeneID" id="9925196"/>
<name>A0A0G2Y5U3_MIMIV</name>
<evidence type="ECO:0000313" key="8">
    <source>
        <dbReference type="Proteomes" id="UP000241474"/>
    </source>
</evidence>
<keyword evidence="6" id="KW-1185">Reference proteome</keyword>
<evidence type="ECO:0000313" key="9">
    <source>
        <dbReference type="Proteomes" id="UP000274448"/>
    </source>
</evidence>
<reference evidence="3 7" key="1">
    <citation type="journal article" date="2011" name="Proc. Natl. Acad. Sci. U.S.A.">
        <title>Mimivirus shows dramatic genome reduction after intraamoebal culture.</title>
        <authorList>
            <person name="Boyer M."/>
            <person name="Azza S."/>
            <person name="Barrassi L."/>
            <person name="Klose T."/>
            <person name="Campocasso A."/>
            <person name="Pagnier I."/>
            <person name="Fournous G."/>
            <person name="Borg A."/>
            <person name="Robert C."/>
            <person name="Zhang X."/>
            <person name="Desnues C."/>
            <person name="Henrissat B."/>
            <person name="Rossmann M.G."/>
            <person name="La Scola B."/>
            <person name="Raoult D."/>
        </authorList>
    </citation>
    <scope>NUCLEOTIDE SEQUENCE [LARGE SCALE GENOMIC DNA]</scope>
    <source>
        <strain evidence="3">M4</strain>
    </source>
</reference>
<dbReference type="RefSeq" id="YP_003987075.1">
    <property type="nucleotide sequence ID" value="NC_014649.1"/>
</dbReference>
<protein>
    <submittedName>
        <fullName evidence="4">Putative HNH endonuclease</fullName>
    </submittedName>
    <submittedName>
        <fullName evidence="2">Uncharacterized HNH endonuclease</fullName>
        <ecNumber evidence="2">3.1.-.-</ecNumber>
    </submittedName>
    <submittedName>
        <fullName evidence="3">Uncharacterized protein L560</fullName>
    </submittedName>
</protein>
<dbReference type="Proteomes" id="UP000274448">
    <property type="component" value="Segment"/>
</dbReference>
<dbReference type="SMART" id="SM00507">
    <property type="entry name" value="HNHc"/>
    <property type="match status" value="1"/>
</dbReference>
<dbReference type="SUPFAM" id="SSF54060">
    <property type="entry name" value="His-Me finger endonucleases"/>
    <property type="match status" value="1"/>
</dbReference>
<dbReference type="EMBL" id="KM982401">
    <property type="protein sequence ID" value="AKI79337.1"/>
    <property type="molecule type" value="Genomic_DNA"/>
</dbReference>
<evidence type="ECO:0000313" key="6">
    <source>
        <dbReference type="Proteomes" id="UP000201519"/>
    </source>
</evidence>
<keyword evidence="2" id="KW-0540">Nuclease</keyword>
<dbReference type="OrthoDB" id="16536at10239"/>
<evidence type="ECO:0000313" key="7">
    <source>
        <dbReference type="Proteomes" id="UP000240552"/>
    </source>
</evidence>
<accession>E3VZ05</accession>
<organism evidence="2 6">
    <name type="scientific">Acanthamoeba polyphaga mimivirus</name>
    <name type="common">APMV</name>
    <dbReference type="NCBI Taxonomy" id="212035"/>
    <lineage>
        <taxon>Viruses</taxon>
        <taxon>Varidnaviria</taxon>
        <taxon>Bamfordvirae</taxon>
        <taxon>Nucleocytoviricota</taxon>
        <taxon>Megaviricetes</taxon>
        <taxon>Imitervirales</taxon>
        <taxon>Mimiviridae</taxon>
        <taxon>Megamimivirinae</taxon>
        <taxon>Mimivirus</taxon>
        <taxon>Mimivirus bradfordmassiliense</taxon>
    </lineage>
</organism>
<dbReference type="EMBL" id="JN036606">
    <property type="protein sequence ID" value="AEJ34808.1"/>
    <property type="molecule type" value="Genomic_DNA"/>
</dbReference>
<keyword evidence="2" id="KW-0255">Endonuclease</keyword>
<dbReference type="EC" id="3.1.-.-" evidence="2"/>
<dbReference type="Proteomes" id="UP000201519">
    <property type="component" value="Segment"/>
</dbReference>
<dbReference type="KEGG" id="vg:9925196"/>
<dbReference type="InterPro" id="IPR044925">
    <property type="entry name" value="His-Me_finger_sf"/>
</dbReference>